<accession>A0ABR9ZYL4</accession>
<protein>
    <submittedName>
        <fullName evidence="3">DUF5301 domain-containing protein</fullName>
    </submittedName>
</protein>
<keyword evidence="1" id="KW-0812">Transmembrane</keyword>
<dbReference type="InterPro" id="IPR033782">
    <property type="entry name" value="DUF5301"/>
</dbReference>
<organism evidence="3 4">
    <name type="scientific">Fusibacter ferrireducens</name>
    <dbReference type="NCBI Taxonomy" id="2785058"/>
    <lineage>
        <taxon>Bacteria</taxon>
        <taxon>Bacillati</taxon>
        <taxon>Bacillota</taxon>
        <taxon>Clostridia</taxon>
        <taxon>Eubacteriales</taxon>
        <taxon>Eubacteriales Family XII. Incertae Sedis</taxon>
        <taxon>Fusibacter</taxon>
    </lineage>
</organism>
<gene>
    <name evidence="3" type="ORF">ISU02_20915</name>
</gene>
<evidence type="ECO:0000256" key="1">
    <source>
        <dbReference type="SAM" id="Phobius"/>
    </source>
</evidence>
<dbReference type="EMBL" id="JADKNH010000017">
    <property type="protein sequence ID" value="MBF4695563.1"/>
    <property type="molecule type" value="Genomic_DNA"/>
</dbReference>
<evidence type="ECO:0000259" key="2">
    <source>
        <dbReference type="Pfam" id="PF17225"/>
    </source>
</evidence>
<evidence type="ECO:0000313" key="3">
    <source>
        <dbReference type="EMBL" id="MBF4695563.1"/>
    </source>
</evidence>
<evidence type="ECO:0000313" key="4">
    <source>
        <dbReference type="Proteomes" id="UP000614200"/>
    </source>
</evidence>
<dbReference type="Proteomes" id="UP000614200">
    <property type="component" value="Unassembled WGS sequence"/>
</dbReference>
<reference evidence="3 4" key="1">
    <citation type="submission" date="2020-11" db="EMBL/GenBank/DDBJ databases">
        <title>Fusibacter basophilias sp. nov.</title>
        <authorList>
            <person name="Qiu D."/>
        </authorList>
    </citation>
    <scope>NUCLEOTIDE SEQUENCE [LARGE SCALE GENOMIC DNA]</scope>
    <source>
        <strain evidence="3 4">Q10-2</strain>
    </source>
</reference>
<sequence length="152" mass="17727">MQNYFSKVLKRKTVFLMIGFALIMMAIIAISILINRDKLDLPAPDKVQTMEMEQFNEGSSLGAIMISDKRRIANVVTALNGSRKVWRSSVNDYPTQQNYLIIRLNQKDEMRTLCLYSENESYYIEEPYVGVYSSNRLKSVEIYKIYTEKENE</sequence>
<dbReference type="Gene3D" id="2.60.40.4250">
    <property type="match status" value="1"/>
</dbReference>
<dbReference type="Pfam" id="PF17225">
    <property type="entry name" value="DUF5301"/>
    <property type="match status" value="1"/>
</dbReference>
<keyword evidence="4" id="KW-1185">Reference proteome</keyword>
<feature type="transmembrane region" description="Helical" evidence="1">
    <location>
        <begin position="12"/>
        <end position="34"/>
    </location>
</feature>
<comment type="caution">
    <text evidence="3">The sequence shown here is derived from an EMBL/GenBank/DDBJ whole genome shotgun (WGS) entry which is preliminary data.</text>
</comment>
<dbReference type="RefSeq" id="WP_207736469.1">
    <property type="nucleotide sequence ID" value="NZ_JADKNH010000017.1"/>
</dbReference>
<feature type="domain" description="DUF5301" evidence="2">
    <location>
        <begin position="36"/>
        <end position="132"/>
    </location>
</feature>
<keyword evidence="1" id="KW-0472">Membrane</keyword>
<proteinExistence type="predicted"/>
<keyword evidence="1" id="KW-1133">Transmembrane helix</keyword>
<name>A0ABR9ZYL4_9FIRM</name>